<evidence type="ECO:0000259" key="4">
    <source>
        <dbReference type="Pfam" id="PF02397"/>
    </source>
</evidence>
<dbReference type="Pfam" id="PF02397">
    <property type="entry name" value="Bac_transf"/>
    <property type="match status" value="1"/>
</dbReference>
<keyword evidence="3" id="KW-1133">Transmembrane helix</keyword>
<dbReference type="OrthoDB" id="9808602at2"/>
<comment type="similarity">
    <text evidence="1">Belongs to the bacterial sugar transferase family.</text>
</comment>
<evidence type="ECO:0000313" key="5">
    <source>
        <dbReference type="EMBL" id="UWZ55912.1"/>
    </source>
</evidence>
<keyword evidence="6" id="KW-1185">Reference proteome</keyword>
<feature type="compositionally biased region" description="Low complexity" evidence="2">
    <location>
        <begin position="12"/>
        <end position="32"/>
    </location>
</feature>
<reference evidence="5" key="1">
    <citation type="submission" date="2021-04" db="EMBL/GenBank/DDBJ databases">
        <title>Dactylosporangium aurantiacum NRRL B-8018 full assembly.</title>
        <authorList>
            <person name="Hartkoorn R.C."/>
            <person name="Beaudoing E."/>
            <person name="Hot D."/>
        </authorList>
    </citation>
    <scope>NUCLEOTIDE SEQUENCE</scope>
    <source>
        <strain evidence="5">NRRL B-8018</strain>
    </source>
</reference>
<evidence type="ECO:0000256" key="1">
    <source>
        <dbReference type="ARBA" id="ARBA00006464"/>
    </source>
</evidence>
<evidence type="ECO:0000256" key="3">
    <source>
        <dbReference type="SAM" id="Phobius"/>
    </source>
</evidence>
<dbReference type="PANTHER" id="PTHR30576:SF10">
    <property type="entry name" value="SLL5057 PROTEIN"/>
    <property type="match status" value="1"/>
</dbReference>
<dbReference type="EMBL" id="CP073767">
    <property type="protein sequence ID" value="UWZ55912.1"/>
    <property type="molecule type" value="Genomic_DNA"/>
</dbReference>
<keyword evidence="3" id="KW-0472">Membrane</keyword>
<feature type="domain" description="Bacterial sugar transferase" evidence="4">
    <location>
        <begin position="94"/>
        <end position="289"/>
    </location>
</feature>
<keyword evidence="5" id="KW-0808">Transferase</keyword>
<dbReference type="PANTHER" id="PTHR30576">
    <property type="entry name" value="COLANIC BIOSYNTHESIS UDP-GLUCOSE LIPID CARRIER TRANSFERASE"/>
    <property type="match status" value="1"/>
</dbReference>
<dbReference type="InterPro" id="IPR003362">
    <property type="entry name" value="Bact_transf"/>
</dbReference>
<dbReference type="GO" id="GO:0016780">
    <property type="term" value="F:phosphotransferase activity, for other substituted phosphate groups"/>
    <property type="evidence" value="ECO:0007669"/>
    <property type="project" value="TreeGrafter"/>
</dbReference>
<feature type="transmembrane region" description="Helical" evidence="3">
    <location>
        <begin position="95"/>
        <end position="119"/>
    </location>
</feature>
<name>A0A9Q9IL92_9ACTN</name>
<dbReference type="RefSeq" id="WP_156089874.1">
    <property type="nucleotide sequence ID" value="NZ_CP073767.1"/>
</dbReference>
<proteinExistence type="inferred from homology"/>
<sequence length="295" mass="32430">MTAPQAVDATLSTTPDAAPSDAPSDALADTSSDDATVVISSLPQPASGAAELTDDATVEIPMPQRVLRKVGSGWGLIQGHREGRSLIPRRSLRQFVEALVALAILAVLSPVLIAVALAVKWTSEGPVLFRQERLGLHRSTFKIIKFRTMSNKNSDAQHREFVKKMLTSDDDVDGGEQGVYKLVNDPRITPIGGFLRRTSIDELPQLWNVVRGEMSLVGPRPVLAWEADLFPPEAERRFACRPGMTGLWQVSGRSTLDFKAALELDVKYVEKKSVWYDISILWRTVGVVFNRSVAR</sequence>
<feature type="region of interest" description="Disordered" evidence="2">
    <location>
        <begin position="1"/>
        <end position="32"/>
    </location>
</feature>
<dbReference type="Proteomes" id="UP001058003">
    <property type="component" value="Chromosome"/>
</dbReference>
<organism evidence="5 6">
    <name type="scientific">Dactylosporangium aurantiacum</name>
    <dbReference type="NCBI Taxonomy" id="35754"/>
    <lineage>
        <taxon>Bacteria</taxon>
        <taxon>Bacillati</taxon>
        <taxon>Actinomycetota</taxon>
        <taxon>Actinomycetes</taxon>
        <taxon>Micromonosporales</taxon>
        <taxon>Micromonosporaceae</taxon>
        <taxon>Dactylosporangium</taxon>
    </lineage>
</organism>
<dbReference type="AlphaFoldDB" id="A0A9Q9IL92"/>
<keyword evidence="3" id="KW-0812">Transmembrane</keyword>
<accession>A0A9Q9IL92</accession>
<gene>
    <name evidence="5" type="ORF">Daura_06880</name>
</gene>
<dbReference type="KEGG" id="daur:Daura_06880"/>
<evidence type="ECO:0000256" key="2">
    <source>
        <dbReference type="SAM" id="MobiDB-lite"/>
    </source>
</evidence>
<evidence type="ECO:0000313" key="6">
    <source>
        <dbReference type="Proteomes" id="UP001058003"/>
    </source>
</evidence>
<protein>
    <submittedName>
        <fullName evidence="5">Sugar transferase</fullName>
    </submittedName>
</protein>